<dbReference type="EMBL" id="CAXAMN010021707">
    <property type="protein sequence ID" value="CAK9062600.1"/>
    <property type="molecule type" value="Genomic_DNA"/>
</dbReference>
<sequence length="509" mass="55431">MSDLDDDSPLSSLDSDTPKQSLPEAAEEAETGARALAPHAAPLAFEDSEDLATDLDDAAGEVPILSPSATNYVRVKLERLGEVDSFRGISMSETPPTTAEEAGAQAKVELVLRRLLAFARSPGELATFLATELHITKLKAGEAICVVGEPADSMMVLVDGYVQIYAKDIGPVGVLGPGASFGEAALLGLLHVRTATVQAVQDCAVVEIRQDILERAKFRRLKECLLLLAFERCQQFQQHQPLASLPIGVPAYASACASLVALVAERMDIPAGEAWWPVPDTHPSGPHFGVLASGLARLELSTGRYICRMKSGSYVPEGLLAKHDALLRAASSCLAYRVPQYDFILAVGSNPECRDWYDRCREHEQQIRQALSLQLRNAVKAAATSHAASRTMPTPSHPKWRRSKAPVWFLKDLPIFPVEESCRRVPRRRKVPAFRGDPREWRTSAKSLVRSQSNEIPRLDSRVPSKVRSDSQGALPIVRPGSSGRSLRFTPGLGAPGDLYHCTSRPLTR</sequence>
<evidence type="ECO:0000256" key="1">
    <source>
        <dbReference type="SAM" id="MobiDB-lite"/>
    </source>
</evidence>
<dbReference type="Proteomes" id="UP001642484">
    <property type="component" value="Unassembled WGS sequence"/>
</dbReference>
<proteinExistence type="predicted"/>
<dbReference type="InterPro" id="IPR000595">
    <property type="entry name" value="cNMP-bd_dom"/>
</dbReference>
<dbReference type="PROSITE" id="PS50042">
    <property type="entry name" value="CNMP_BINDING_3"/>
    <property type="match status" value="1"/>
</dbReference>
<feature type="region of interest" description="Disordered" evidence="1">
    <location>
        <begin position="460"/>
        <end position="490"/>
    </location>
</feature>
<gene>
    <name evidence="3" type="ORF">CCMP2556_LOCUS30784</name>
</gene>
<comment type="caution">
    <text evidence="3">The sequence shown here is derived from an EMBL/GenBank/DDBJ whole genome shotgun (WGS) entry which is preliminary data.</text>
</comment>
<evidence type="ECO:0000259" key="2">
    <source>
        <dbReference type="PROSITE" id="PS50042"/>
    </source>
</evidence>
<dbReference type="SMART" id="SM00100">
    <property type="entry name" value="cNMP"/>
    <property type="match status" value="1"/>
</dbReference>
<dbReference type="InterPro" id="IPR014710">
    <property type="entry name" value="RmlC-like_jellyroll"/>
</dbReference>
<feature type="region of interest" description="Disordered" evidence="1">
    <location>
        <begin position="1"/>
        <end position="43"/>
    </location>
</feature>
<dbReference type="InterPro" id="IPR018488">
    <property type="entry name" value="cNMP-bd_CS"/>
</dbReference>
<accession>A0ABP0NJM9</accession>
<evidence type="ECO:0000313" key="3">
    <source>
        <dbReference type="EMBL" id="CAK9062600.1"/>
    </source>
</evidence>
<organism evidence="3 4">
    <name type="scientific">Durusdinium trenchii</name>
    <dbReference type="NCBI Taxonomy" id="1381693"/>
    <lineage>
        <taxon>Eukaryota</taxon>
        <taxon>Sar</taxon>
        <taxon>Alveolata</taxon>
        <taxon>Dinophyceae</taxon>
        <taxon>Suessiales</taxon>
        <taxon>Symbiodiniaceae</taxon>
        <taxon>Durusdinium</taxon>
    </lineage>
</organism>
<dbReference type="PROSITE" id="PS00888">
    <property type="entry name" value="CNMP_BINDING_1"/>
    <property type="match status" value="1"/>
</dbReference>
<dbReference type="PANTHER" id="PTHR24567">
    <property type="entry name" value="CRP FAMILY TRANSCRIPTIONAL REGULATORY PROTEIN"/>
    <property type="match status" value="1"/>
</dbReference>
<protein>
    <recommendedName>
        <fullName evidence="2">Cyclic nucleotide-binding domain-containing protein</fullName>
    </recommendedName>
</protein>
<feature type="compositionally biased region" description="Low complexity" evidence="1">
    <location>
        <begin position="32"/>
        <end position="43"/>
    </location>
</feature>
<dbReference type="PANTHER" id="PTHR24567:SF68">
    <property type="entry name" value="DNA-BINDING TRANSCRIPTIONAL DUAL REGULATOR CRP"/>
    <property type="match status" value="1"/>
</dbReference>
<dbReference type="Pfam" id="PF00027">
    <property type="entry name" value="cNMP_binding"/>
    <property type="match status" value="1"/>
</dbReference>
<dbReference type="SUPFAM" id="SSF51206">
    <property type="entry name" value="cAMP-binding domain-like"/>
    <property type="match status" value="1"/>
</dbReference>
<feature type="domain" description="Cyclic nucleotide-binding" evidence="2">
    <location>
        <begin position="117"/>
        <end position="215"/>
    </location>
</feature>
<keyword evidence="4" id="KW-1185">Reference proteome</keyword>
<reference evidence="3 4" key="1">
    <citation type="submission" date="2024-02" db="EMBL/GenBank/DDBJ databases">
        <authorList>
            <person name="Chen Y."/>
            <person name="Shah S."/>
            <person name="Dougan E. K."/>
            <person name="Thang M."/>
            <person name="Chan C."/>
        </authorList>
    </citation>
    <scope>NUCLEOTIDE SEQUENCE [LARGE SCALE GENOMIC DNA]</scope>
</reference>
<dbReference type="InterPro" id="IPR050397">
    <property type="entry name" value="Env_Response_Regulators"/>
</dbReference>
<dbReference type="InterPro" id="IPR018490">
    <property type="entry name" value="cNMP-bd_dom_sf"/>
</dbReference>
<name>A0ABP0NJM9_9DINO</name>
<evidence type="ECO:0000313" key="4">
    <source>
        <dbReference type="Proteomes" id="UP001642484"/>
    </source>
</evidence>
<dbReference type="CDD" id="cd00038">
    <property type="entry name" value="CAP_ED"/>
    <property type="match status" value="1"/>
</dbReference>
<dbReference type="PROSITE" id="PS00889">
    <property type="entry name" value="CNMP_BINDING_2"/>
    <property type="match status" value="1"/>
</dbReference>
<dbReference type="Gene3D" id="2.60.120.10">
    <property type="entry name" value="Jelly Rolls"/>
    <property type="match status" value="1"/>
</dbReference>
<feature type="compositionally biased region" description="Basic and acidic residues" evidence="1">
    <location>
        <begin position="460"/>
        <end position="469"/>
    </location>
</feature>